<reference evidence="2 3" key="1">
    <citation type="submission" date="2017-08" db="EMBL/GenBank/DDBJ databases">
        <authorList>
            <person name="de Groot N.N."/>
        </authorList>
    </citation>
    <scope>NUCLEOTIDE SEQUENCE [LARGE SCALE GENOMIC DNA]</scope>
    <source>
        <strain evidence="2 3">JC85</strain>
    </source>
</reference>
<proteinExistence type="predicted"/>
<keyword evidence="3" id="KW-1185">Reference proteome</keyword>
<evidence type="ECO:0000313" key="2">
    <source>
        <dbReference type="EMBL" id="SOC45958.1"/>
    </source>
</evidence>
<keyword evidence="2" id="KW-0456">Lyase</keyword>
<feature type="region of interest" description="Disordered" evidence="1">
    <location>
        <begin position="1"/>
        <end position="33"/>
    </location>
</feature>
<sequence length="232" mass="25765">MPQVAMRSPKRSADLLLNDDREPARRQVSPLRAGNRAQPLQGVLNVVGDLLVAPKVPVMASYLAGKIYQKLGRCGDLGQLAQDRPEIIEHWQRALANLADGHSRLAELSAHLSSLSDTLVWRNGRTGPFASLRFEKSHAHTVLVGPGGIEERSDVRIGLTLMAPYSRFPDHVQFHSRVFLLLSDGEVCLDDDIWFRATRGTIFFNEAGRKFAMRCTGEPFLALWGQIEDASL</sequence>
<protein>
    <submittedName>
        <fullName evidence="2">Dimethlysulfonioproprionate lyase</fullName>
    </submittedName>
</protein>
<gene>
    <name evidence="2" type="ORF">SAMN05892877_11971</name>
</gene>
<name>A0A285UX78_9HYPH</name>
<dbReference type="EMBL" id="OBQD01000019">
    <property type="protein sequence ID" value="SOC45958.1"/>
    <property type="molecule type" value="Genomic_DNA"/>
</dbReference>
<evidence type="ECO:0000256" key="1">
    <source>
        <dbReference type="SAM" id="MobiDB-lite"/>
    </source>
</evidence>
<dbReference type="GO" id="GO:0047869">
    <property type="term" value="F:dimethylpropiothetin dethiomethylase activity"/>
    <property type="evidence" value="ECO:0007669"/>
    <property type="project" value="InterPro"/>
</dbReference>
<dbReference type="Gene3D" id="2.60.120.10">
    <property type="entry name" value="Jelly Rolls"/>
    <property type="match status" value="1"/>
</dbReference>
<dbReference type="InterPro" id="IPR031723">
    <property type="entry name" value="DMSP_lyase"/>
</dbReference>
<organism evidence="2 3">
    <name type="scientific">Rhizobium subbaraonis</name>
    <dbReference type="NCBI Taxonomy" id="908946"/>
    <lineage>
        <taxon>Bacteria</taxon>
        <taxon>Pseudomonadati</taxon>
        <taxon>Pseudomonadota</taxon>
        <taxon>Alphaproteobacteria</taxon>
        <taxon>Hyphomicrobiales</taxon>
        <taxon>Rhizobiaceae</taxon>
        <taxon>Rhizobium/Agrobacterium group</taxon>
        <taxon>Rhizobium</taxon>
    </lineage>
</organism>
<dbReference type="AlphaFoldDB" id="A0A285UX78"/>
<accession>A0A285UX78</accession>
<dbReference type="Pfam" id="PF16867">
    <property type="entry name" value="DMSP_lyase"/>
    <property type="match status" value="1"/>
</dbReference>
<dbReference type="Proteomes" id="UP000219167">
    <property type="component" value="Unassembled WGS sequence"/>
</dbReference>
<dbReference type="InterPro" id="IPR014710">
    <property type="entry name" value="RmlC-like_jellyroll"/>
</dbReference>
<evidence type="ECO:0000313" key="3">
    <source>
        <dbReference type="Proteomes" id="UP000219167"/>
    </source>
</evidence>